<protein>
    <submittedName>
        <fullName evidence="1">Uncharacterized protein</fullName>
    </submittedName>
</protein>
<organism evidence="1 2">
    <name type="scientific">Okeanomitos corallinicola TIOX110</name>
    <dbReference type="NCBI Taxonomy" id="3133117"/>
    <lineage>
        <taxon>Bacteria</taxon>
        <taxon>Bacillati</taxon>
        <taxon>Cyanobacteriota</taxon>
        <taxon>Cyanophyceae</taxon>
        <taxon>Nostocales</taxon>
        <taxon>Aphanizomenonaceae</taxon>
        <taxon>Okeanomitos</taxon>
    </lineage>
</organism>
<keyword evidence="2" id="KW-1185">Reference proteome</keyword>
<evidence type="ECO:0000313" key="1">
    <source>
        <dbReference type="EMBL" id="WZB86763.1"/>
    </source>
</evidence>
<name>A0ABZ2UN04_9CYAN</name>
<proteinExistence type="predicted"/>
<dbReference type="Proteomes" id="UP001483337">
    <property type="component" value="Chromosome"/>
</dbReference>
<evidence type="ECO:0000313" key="2">
    <source>
        <dbReference type="Proteomes" id="UP001483337"/>
    </source>
</evidence>
<gene>
    <name evidence="1" type="ORF">WJM97_15360</name>
</gene>
<sequence>MLTEEIRIQPNQIHNHNCVQKVTDYVKHLYGDIPISPCPFTDSEIEELDRQNELLVYLPAKMSMKQLCQQFAIRANVDFDHETMIKNTMVSEDQWFITSASKTPELMYKTGLAAKRTYEDEGLNGMDFRRYLAFAATFKYKFGVFPDQTYWTFLLSGSYDRSGISIIGFDSRNVLNHHGWMKNFKAKFLGSRYVVIAPRVEVVRETIYLTRAYRGSRCTAGKEADIE</sequence>
<reference evidence="1 2" key="1">
    <citation type="submission" date="2024-04" db="EMBL/GenBank/DDBJ databases">
        <title>Okeanomitos corallinicola gen. &amp; sp. nov. (Nostocales, Cyanobacteria), a new toxic marine heterocyst-forming cyanobacterium from a coral reef.</title>
        <authorList>
            <person name="Li H."/>
            <person name="Li R."/>
            <person name="Kang J."/>
            <person name="Hii K.S."/>
            <person name="Mohamed H.F."/>
            <person name="Xu X."/>
            <person name="Luo Z."/>
        </authorList>
    </citation>
    <scope>NUCLEOTIDE SEQUENCE [LARGE SCALE GENOMIC DNA]</scope>
    <source>
        <strain evidence="1 2">TIOX110</strain>
    </source>
</reference>
<dbReference type="RefSeq" id="WP_353929677.1">
    <property type="nucleotide sequence ID" value="NZ_CP150886.1"/>
</dbReference>
<dbReference type="EMBL" id="CP150886">
    <property type="protein sequence ID" value="WZB86763.1"/>
    <property type="molecule type" value="Genomic_DNA"/>
</dbReference>
<accession>A0ABZ2UN04</accession>